<feature type="region of interest" description="Disordered" evidence="1">
    <location>
        <begin position="144"/>
        <end position="192"/>
    </location>
</feature>
<evidence type="ECO:0000313" key="2">
    <source>
        <dbReference type="Proteomes" id="UP000887575"/>
    </source>
</evidence>
<feature type="compositionally biased region" description="Polar residues" evidence="1">
    <location>
        <begin position="96"/>
        <end position="112"/>
    </location>
</feature>
<evidence type="ECO:0000313" key="3">
    <source>
        <dbReference type="WBParaSite" id="MBELARI_LOCUS21595"/>
    </source>
</evidence>
<dbReference type="AlphaFoldDB" id="A0AAF3F7E4"/>
<reference evidence="3" key="1">
    <citation type="submission" date="2024-02" db="UniProtKB">
        <authorList>
            <consortium name="WormBaseParasite"/>
        </authorList>
    </citation>
    <scope>IDENTIFICATION</scope>
</reference>
<name>A0AAF3F7E4_9BILA</name>
<keyword evidence="2" id="KW-1185">Reference proteome</keyword>
<dbReference type="WBParaSite" id="MBELARI_LOCUS21595">
    <property type="protein sequence ID" value="MBELARI_LOCUS21595"/>
    <property type="gene ID" value="MBELARI_LOCUS21595"/>
</dbReference>
<dbReference type="Proteomes" id="UP000887575">
    <property type="component" value="Unassembled WGS sequence"/>
</dbReference>
<accession>A0AAF3F7E4</accession>
<evidence type="ECO:0000256" key="1">
    <source>
        <dbReference type="SAM" id="MobiDB-lite"/>
    </source>
</evidence>
<proteinExistence type="predicted"/>
<feature type="region of interest" description="Disordered" evidence="1">
    <location>
        <begin position="93"/>
        <end position="112"/>
    </location>
</feature>
<protein>
    <submittedName>
        <fullName evidence="3">Uncharacterized protein</fullName>
    </submittedName>
</protein>
<sequence length="273" mass="30515">MVKKKLELEDEKVTHTLTSFTIRLTFRPREVKEKGKVEVSTSKCRLVSPPTPGKCPEDIPDFIRDSHLFPNAIIRSPTSMKLLPATSIHKSRDESCISSQTTGSQTIPSISQSSGSYLSDNIENDLQAAEAFLKNMKTRMSLKCRDRLPPMSVSSRDALNRSDAKAEPSVPTTATFPSDYSHGNPPTNHSRSSSIETLRSLQFDVSNIPRAMTTTFQRLPIQAMITTGAVVTELVVLLFKQLDGSLDRNMIGFVEVTRTRDLLPCTFHFFFFK</sequence>
<organism evidence="2 3">
    <name type="scientific">Mesorhabditis belari</name>
    <dbReference type="NCBI Taxonomy" id="2138241"/>
    <lineage>
        <taxon>Eukaryota</taxon>
        <taxon>Metazoa</taxon>
        <taxon>Ecdysozoa</taxon>
        <taxon>Nematoda</taxon>
        <taxon>Chromadorea</taxon>
        <taxon>Rhabditida</taxon>
        <taxon>Rhabditina</taxon>
        <taxon>Rhabditomorpha</taxon>
        <taxon>Rhabditoidea</taxon>
        <taxon>Rhabditidae</taxon>
        <taxon>Mesorhabditinae</taxon>
        <taxon>Mesorhabditis</taxon>
    </lineage>
</organism>